<sequence>MSLVKAELFKLPSSLPCECSNEGAGEGKGSGEWEGEDVILERSESPRHSDSERKTVFKRLGRKKKGVLNSLGVKEDVCLHTRMTPDLYGTGTPIEKQRAATRVSIQGNRSRSQKALR</sequence>
<evidence type="ECO:0000256" key="1">
    <source>
        <dbReference type="SAM" id="MobiDB-lite"/>
    </source>
</evidence>
<evidence type="ECO:0000313" key="2">
    <source>
        <dbReference type="EMBL" id="GJT60129.1"/>
    </source>
</evidence>
<protein>
    <submittedName>
        <fullName evidence="2">Uncharacterized protein</fullName>
    </submittedName>
</protein>
<dbReference type="EMBL" id="BQNB010017171">
    <property type="protein sequence ID" value="GJT60129.1"/>
    <property type="molecule type" value="Genomic_DNA"/>
</dbReference>
<evidence type="ECO:0000313" key="3">
    <source>
        <dbReference type="Proteomes" id="UP001151760"/>
    </source>
</evidence>
<keyword evidence="3" id="KW-1185">Reference proteome</keyword>
<dbReference type="Proteomes" id="UP001151760">
    <property type="component" value="Unassembled WGS sequence"/>
</dbReference>
<comment type="caution">
    <text evidence="2">The sequence shown here is derived from an EMBL/GenBank/DDBJ whole genome shotgun (WGS) entry which is preliminary data.</text>
</comment>
<organism evidence="2 3">
    <name type="scientific">Tanacetum coccineum</name>
    <dbReference type="NCBI Taxonomy" id="301880"/>
    <lineage>
        <taxon>Eukaryota</taxon>
        <taxon>Viridiplantae</taxon>
        <taxon>Streptophyta</taxon>
        <taxon>Embryophyta</taxon>
        <taxon>Tracheophyta</taxon>
        <taxon>Spermatophyta</taxon>
        <taxon>Magnoliopsida</taxon>
        <taxon>eudicotyledons</taxon>
        <taxon>Gunneridae</taxon>
        <taxon>Pentapetalae</taxon>
        <taxon>asterids</taxon>
        <taxon>campanulids</taxon>
        <taxon>Asterales</taxon>
        <taxon>Asteraceae</taxon>
        <taxon>Asteroideae</taxon>
        <taxon>Anthemideae</taxon>
        <taxon>Anthemidinae</taxon>
        <taxon>Tanacetum</taxon>
    </lineage>
</organism>
<reference evidence="2" key="1">
    <citation type="journal article" date="2022" name="Int. J. Mol. Sci.">
        <title>Draft Genome of Tanacetum Coccineum: Genomic Comparison of Closely Related Tanacetum-Family Plants.</title>
        <authorList>
            <person name="Yamashiro T."/>
            <person name="Shiraishi A."/>
            <person name="Nakayama K."/>
            <person name="Satake H."/>
        </authorList>
    </citation>
    <scope>NUCLEOTIDE SEQUENCE</scope>
</reference>
<gene>
    <name evidence="2" type="ORF">Tco_1003662</name>
</gene>
<proteinExistence type="predicted"/>
<accession>A0ABQ5FAP5</accession>
<reference evidence="2" key="2">
    <citation type="submission" date="2022-01" db="EMBL/GenBank/DDBJ databases">
        <authorList>
            <person name="Yamashiro T."/>
            <person name="Shiraishi A."/>
            <person name="Satake H."/>
            <person name="Nakayama K."/>
        </authorList>
    </citation>
    <scope>NUCLEOTIDE SEQUENCE</scope>
</reference>
<name>A0ABQ5FAP5_9ASTR</name>
<feature type="region of interest" description="Disordered" evidence="1">
    <location>
        <begin position="84"/>
        <end position="117"/>
    </location>
</feature>